<gene>
    <name evidence="2" type="ORF">SAMN05192585_13911</name>
</gene>
<protein>
    <submittedName>
        <fullName evidence="2">Uncharacterized protein</fullName>
    </submittedName>
</protein>
<proteinExistence type="predicted"/>
<accession>A0A1H0FBF7</accession>
<dbReference type="Proteomes" id="UP000199182">
    <property type="component" value="Unassembled WGS sequence"/>
</dbReference>
<feature type="compositionally biased region" description="Low complexity" evidence="1">
    <location>
        <begin position="23"/>
        <end position="34"/>
    </location>
</feature>
<feature type="region of interest" description="Disordered" evidence="1">
    <location>
        <begin position="23"/>
        <end position="48"/>
    </location>
</feature>
<evidence type="ECO:0000256" key="1">
    <source>
        <dbReference type="SAM" id="MobiDB-lite"/>
    </source>
</evidence>
<evidence type="ECO:0000313" key="2">
    <source>
        <dbReference type="EMBL" id="SDN92028.1"/>
    </source>
</evidence>
<evidence type="ECO:0000313" key="3">
    <source>
        <dbReference type="Proteomes" id="UP000199182"/>
    </source>
</evidence>
<sequence>MAGRVEEEAVVAVVEDMAEQAGRVGAAADGAGSPDSPPDVHALNFRRS</sequence>
<reference evidence="2 3" key="1">
    <citation type="submission" date="2016-10" db="EMBL/GenBank/DDBJ databases">
        <authorList>
            <person name="de Groot N.N."/>
        </authorList>
    </citation>
    <scope>NUCLEOTIDE SEQUENCE [LARGE SCALE GENOMIC DNA]</scope>
    <source>
        <strain evidence="2 3">CGMCC 1.5012</strain>
    </source>
</reference>
<keyword evidence="3" id="KW-1185">Reference proteome</keyword>
<dbReference type="AlphaFoldDB" id="A0A1H0FBF7"/>
<organism evidence="2 3">
    <name type="scientific">Acetanaerobacterium elongatum</name>
    <dbReference type="NCBI Taxonomy" id="258515"/>
    <lineage>
        <taxon>Bacteria</taxon>
        <taxon>Bacillati</taxon>
        <taxon>Bacillota</taxon>
        <taxon>Clostridia</taxon>
        <taxon>Eubacteriales</taxon>
        <taxon>Oscillospiraceae</taxon>
        <taxon>Acetanaerobacterium</taxon>
    </lineage>
</organism>
<dbReference type="EMBL" id="FNID01000039">
    <property type="protein sequence ID" value="SDN92028.1"/>
    <property type="molecule type" value="Genomic_DNA"/>
</dbReference>
<dbReference type="RefSeq" id="WP_205408704.1">
    <property type="nucleotide sequence ID" value="NZ_FNID01000039.1"/>
</dbReference>
<name>A0A1H0FBF7_9FIRM</name>